<reference evidence="2 3" key="1">
    <citation type="submission" date="2018-06" db="EMBL/GenBank/DDBJ databases">
        <title>Genomic Encyclopedia of Archaeal and Bacterial Type Strains, Phase II (KMG-II): from individual species to whole genera.</title>
        <authorList>
            <person name="Goeker M."/>
        </authorList>
    </citation>
    <scope>NUCLEOTIDE SEQUENCE [LARGE SCALE GENOMIC DNA]</scope>
    <source>
        <strain evidence="2 3">DSM 6779</strain>
    </source>
</reference>
<keyword evidence="3" id="KW-1185">Reference proteome</keyword>
<evidence type="ECO:0000313" key="2">
    <source>
        <dbReference type="EMBL" id="PZX14535.1"/>
    </source>
</evidence>
<dbReference type="Pfam" id="PF01553">
    <property type="entry name" value="Acyltransferase"/>
    <property type="match status" value="1"/>
</dbReference>
<dbReference type="InterPro" id="IPR002123">
    <property type="entry name" value="Plipid/glycerol_acylTrfase"/>
</dbReference>
<evidence type="ECO:0000313" key="3">
    <source>
        <dbReference type="Proteomes" id="UP000249239"/>
    </source>
</evidence>
<dbReference type="RefSeq" id="WP_111446215.1">
    <property type="nucleotide sequence ID" value="NZ_QKZK01000019.1"/>
</dbReference>
<evidence type="ECO:0000259" key="1">
    <source>
        <dbReference type="Pfam" id="PF01553"/>
    </source>
</evidence>
<dbReference type="GO" id="GO:0019698">
    <property type="term" value="P:D-galacturonate catabolic process"/>
    <property type="evidence" value="ECO:0007669"/>
    <property type="project" value="TreeGrafter"/>
</dbReference>
<accession>A0A2W7N274</accession>
<keyword evidence="2" id="KW-0012">Acyltransferase</keyword>
<dbReference type="Proteomes" id="UP000249239">
    <property type="component" value="Unassembled WGS sequence"/>
</dbReference>
<sequence length="381" mass="44119">MVKDLDFSLIRPYEDHEVHAVVERLKNEKTFLELVSFLYPAYSIDLFLEKLTSIRTVREFQSEIVYPYMMKVLEHTTEGITLEGTEKLDPKQGYLFISNHRDIILDSGILNIMFVDKGLETTEIAIGDNLLIFLWITDLVKLNRSFVVRRNLPGRQMIESSMLLSQYIRHTITQKGRGIWIAQREGRSKDGDDRTQASLLKMLNMSGSGDFAADFRELKIVPLSVSYELDPCDHLKAYQFQLKRDKPDYQKSKGEDLHHMGAGLRGRKGRVHFTIGTPIDAEIDAIAAIEGRNEQLQALAETIDRQIHANYKLWPGNFVACDLLEPDKNEFADQYTAAEKEKFVNYLNEHISRVKNPDHDFMFRVMLEMYANPVRNFYKKS</sequence>
<gene>
    <name evidence="2" type="ORF">LX69_02361</name>
</gene>
<proteinExistence type="predicted"/>
<name>A0A2W7N274_9BACT</name>
<dbReference type="AlphaFoldDB" id="A0A2W7N274"/>
<dbReference type="PANTHER" id="PTHR30068:SF3">
    <property type="entry name" value="PHOSPHOLIPID_GLYCEROL ACYLTRANSFERASE DOMAIN-CONTAINING PROTEIN"/>
    <property type="match status" value="1"/>
</dbReference>
<dbReference type="SUPFAM" id="SSF69593">
    <property type="entry name" value="Glycerol-3-phosphate (1)-acyltransferase"/>
    <property type="match status" value="1"/>
</dbReference>
<feature type="domain" description="Phospholipid/glycerol acyltransferase" evidence="1">
    <location>
        <begin position="80"/>
        <end position="225"/>
    </location>
</feature>
<keyword evidence="2" id="KW-0808">Transferase</keyword>
<dbReference type="EMBL" id="QKZK01000019">
    <property type="protein sequence ID" value="PZX14535.1"/>
    <property type="molecule type" value="Genomic_DNA"/>
</dbReference>
<dbReference type="GO" id="GO:0042840">
    <property type="term" value="P:D-glucuronate catabolic process"/>
    <property type="evidence" value="ECO:0007669"/>
    <property type="project" value="TreeGrafter"/>
</dbReference>
<dbReference type="GO" id="GO:0016746">
    <property type="term" value="F:acyltransferase activity"/>
    <property type="evidence" value="ECO:0007669"/>
    <property type="project" value="UniProtKB-KW"/>
</dbReference>
<comment type="caution">
    <text evidence="2">The sequence shown here is derived from an EMBL/GenBank/DDBJ whole genome shotgun (WGS) entry which is preliminary data.</text>
</comment>
<organism evidence="2 3">
    <name type="scientific">Breznakibacter xylanolyticus</name>
    <dbReference type="NCBI Taxonomy" id="990"/>
    <lineage>
        <taxon>Bacteria</taxon>
        <taxon>Pseudomonadati</taxon>
        <taxon>Bacteroidota</taxon>
        <taxon>Bacteroidia</taxon>
        <taxon>Marinilabiliales</taxon>
        <taxon>Marinilabiliaceae</taxon>
        <taxon>Breznakibacter</taxon>
    </lineage>
</organism>
<protein>
    <submittedName>
        <fullName evidence="2">1-acyl-sn-glycerol-3-phosphate acyltransferase</fullName>
    </submittedName>
</protein>
<dbReference type="OrthoDB" id="1078132at2"/>
<dbReference type="PANTHER" id="PTHR30068">
    <property type="entry name" value="URONATE ISOMERASE"/>
    <property type="match status" value="1"/>
</dbReference>